<dbReference type="GO" id="GO:0004475">
    <property type="term" value="F:mannose-1-phosphate guanylyltransferase (GTP) activity"/>
    <property type="evidence" value="ECO:0007669"/>
    <property type="project" value="InterPro"/>
</dbReference>
<dbReference type="AlphaFoldDB" id="A0A837I531"/>
<dbReference type="InterPro" id="IPR051161">
    <property type="entry name" value="Mannose-6P_isomerase_type2"/>
</dbReference>
<evidence type="ECO:0000313" key="3">
    <source>
        <dbReference type="EMBL" id="KKT32267.1"/>
    </source>
</evidence>
<dbReference type="CDD" id="cd02509">
    <property type="entry name" value="GDP-M1P_Guanylyltransferase"/>
    <property type="match status" value="1"/>
</dbReference>
<dbReference type="Proteomes" id="UP000034012">
    <property type="component" value="Unassembled WGS sequence"/>
</dbReference>
<organism evidence="3 4">
    <name type="scientific">Candidatus Woesebacteria bacterium GW2011_GWB1_44_11</name>
    <dbReference type="NCBI Taxonomy" id="1618579"/>
    <lineage>
        <taxon>Bacteria</taxon>
        <taxon>Candidatus Woeseibacteriota</taxon>
    </lineage>
</organism>
<feature type="domain" description="MannoseP isomerase/GMP-like beta-helix" evidence="2">
    <location>
        <begin position="320"/>
        <end position="374"/>
    </location>
</feature>
<reference evidence="3 4" key="1">
    <citation type="journal article" date="2015" name="Nature">
        <title>rRNA introns, odd ribosomes, and small enigmatic genomes across a large radiation of phyla.</title>
        <authorList>
            <person name="Brown C.T."/>
            <person name="Hug L.A."/>
            <person name="Thomas B.C."/>
            <person name="Sharon I."/>
            <person name="Castelle C.J."/>
            <person name="Singh A."/>
            <person name="Wilkins M.J."/>
            <person name="Williams K.H."/>
            <person name="Banfield J.F."/>
        </authorList>
    </citation>
    <scope>NUCLEOTIDE SEQUENCE [LARGE SCALE GENOMIC DNA]</scope>
</reference>
<evidence type="ECO:0000259" key="2">
    <source>
        <dbReference type="Pfam" id="PF22640"/>
    </source>
</evidence>
<keyword evidence="3" id="KW-0808">Transferase</keyword>
<dbReference type="Pfam" id="PF22640">
    <property type="entry name" value="ManC_GMP_beta-helix"/>
    <property type="match status" value="1"/>
</dbReference>
<dbReference type="InterPro" id="IPR029044">
    <property type="entry name" value="Nucleotide-diphossugar_trans"/>
</dbReference>
<protein>
    <submittedName>
        <fullName evidence="3">Mannose-1-phosphate guanylyltransferase (GDP)</fullName>
    </submittedName>
</protein>
<dbReference type="SUPFAM" id="SSF159283">
    <property type="entry name" value="Guanosine diphospho-D-mannose pyrophosphorylase/mannose-6-phosphate isomerase linker domain"/>
    <property type="match status" value="1"/>
</dbReference>
<feature type="domain" description="Nucleotidyl transferase" evidence="1">
    <location>
        <begin position="25"/>
        <end position="307"/>
    </location>
</feature>
<evidence type="ECO:0000259" key="1">
    <source>
        <dbReference type="Pfam" id="PF00483"/>
    </source>
</evidence>
<keyword evidence="3" id="KW-0548">Nucleotidyltransferase</keyword>
<sequence length="383" mass="43460">MRLKELFRKISPLKKDDYKKHIFGLMVVGGGGTRLWPVSRNSSPKQFLRLFNNKTLTQITAYRFNKIIDWDKIFAVTTSDAYKKEIIKEIPEFLPRNIIVEPMKRNTAAAHALGALYISKQDPNAVILNESADHLVDPQREYFKNLFAAAEAVFGRDLLLSVGIKPTYPNVGYGYIKKGERLADVGGKYVFRVEAFTEKPELKVAERYIASGDFFWNGNQYVWSAKAFLFALSKHAPELAKGMKEISEVIGSSKEIDVMKSVYEKLPDISVDYAVSEKAKNFIMIVADYRWTDIGDWKEVWENLDRDTDGNVIIKGENPGEVINMDTSDAIIHTDGRVIAILDVDNIAVIDTKDVLLICAKSRAQSVKKIVEKLKEEKRVELL</sequence>
<comment type="caution">
    <text evidence="3">The sequence shown here is derived from an EMBL/GenBank/DDBJ whole genome shotgun (WGS) entry which is preliminary data.</text>
</comment>
<dbReference type="GO" id="GO:0009298">
    <property type="term" value="P:GDP-mannose biosynthetic process"/>
    <property type="evidence" value="ECO:0007669"/>
    <property type="project" value="TreeGrafter"/>
</dbReference>
<dbReference type="EMBL" id="LCHK01000019">
    <property type="protein sequence ID" value="KKT32267.1"/>
    <property type="molecule type" value="Genomic_DNA"/>
</dbReference>
<dbReference type="SUPFAM" id="SSF53448">
    <property type="entry name" value="Nucleotide-diphospho-sugar transferases"/>
    <property type="match status" value="1"/>
</dbReference>
<name>A0A837I531_9BACT</name>
<dbReference type="InterPro" id="IPR054566">
    <property type="entry name" value="ManC/GMP-like_b-helix"/>
</dbReference>
<evidence type="ECO:0000313" key="4">
    <source>
        <dbReference type="Proteomes" id="UP000034012"/>
    </source>
</evidence>
<dbReference type="Gene3D" id="3.90.550.10">
    <property type="entry name" value="Spore Coat Polysaccharide Biosynthesis Protein SpsA, Chain A"/>
    <property type="match status" value="1"/>
</dbReference>
<dbReference type="PANTHER" id="PTHR46390:SF1">
    <property type="entry name" value="MANNOSE-1-PHOSPHATE GUANYLYLTRANSFERASE"/>
    <property type="match status" value="1"/>
</dbReference>
<proteinExistence type="predicted"/>
<dbReference type="PANTHER" id="PTHR46390">
    <property type="entry name" value="MANNOSE-1-PHOSPHATE GUANYLYLTRANSFERASE"/>
    <property type="match status" value="1"/>
</dbReference>
<dbReference type="Pfam" id="PF00483">
    <property type="entry name" value="NTP_transferase"/>
    <property type="match status" value="1"/>
</dbReference>
<gene>
    <name evidence="3" type="ORF">UW20_C0019G0003</name>
</gene>
<dbReference type="InterPro" id="IPR049577">
    <property type="entry name" value="GMPP_N"/>
</dbReference>
<accession>A0A837I531</accession>
<dbReference type="InterPro" id="IPR005835">
    <property type="entry name" value="NTP_transferase_dom"/>
</dbReference>